<accession>D3BSR5</accession>
<protein>
    <submittedName>
        <fullName evidence="1">Uncharacterized protein</fullName>
    </submittedName>
</protein>
<comment type="caution">
    <text evidence="1">The sequence shown here is derived from an EMBL/GenBank/DDBJ whole genome shotgun (WGS) entry which is preliminary data.</text>
</comment>
<sequence>MNIFGMKKISILPIRDIPIINQVVNFVRINAVISKLRSTEPTYHFKHITQLAQLRSQEERFEKKRGIFEIDYDYVYFTLLDAQKRRCPITNVPLSLVSMSHWQASVDRADDKISIKDQIMNKFNT</sequence>
<dbReference type="GeneID" id="31366503"/>
<organism evidence="1 2">
    <name type="scientific">Heterostelium pallidum (strain ATCC 26659 / Pp 5 / PN500)</name>
    <name type="common">Cellular slime mold</name>
    <name type="synonym">Polysphondylium pallidum</name>
    <dbReference type="NCBI Taxonomy" id="670386"/>
    <lineage>
        <taxon>Eukaryota</taxon>
        <taxon>Amoebozoa</taxon>
        <taxon>Evosea</taxon>
        <taxon>Eumycetozoa</taxon>
        <taxon>Dictyostelia</taxon>
        <taxon>Acytosteliales</taxon>
        <taxon>Acytosteliaceae</taxon>
        <taxon>Heterostelium</taxon>
    </lineage>
</organism>
<dbReference type="EMBL" id="ADBJ01000054">
    <property type="protein sequence ID" value="EFA75530.1"/>
    <property type="molecule type" value="Genomic_DNA"/>
</dbReference>
<dbReference type="RefSeq" id="XP_020427664.1">
    <property type="nucleotide sequence ID" value="XM_020581794.1"/>
</dbReference>
<evidence type="ECO:0000313" key="2">
    <source>
        <dbReference type="Proteomes" id="UP000001396"/>
    </source>
</evidence>
<gene>
    <name evidence="1" type="ORF">PPL_11034</name>
</gene>
<reference evidence="1 2" key="1">
    <citation type="journal article" date="2011" name="Genome Res.">
        <title>Phylogeny-wide analysis of social amoeba genomes highlights ancient origins for complex intercellular communication.</title>
        <authorList>
            <person name="Heidel A.J."/>
            <person name="Lawal H.M."/>
            <person name="Felder M."/>
            <person name="Schilde C."/>
            <person name="Helps N.R."/>
            <person name="Tunggal B."/>
            <person name="Rivero F."/>
            <person name="John U."/>
            <person name="Schleicher M."/>
            <person name="Eichinger L."/>
            <person name="Platzer M."/>
            <person name="Noegel A.A."/>
            <person name="Schaap P."/>
            <person name="Gloeckner G."/>
        </authorList>
    </citation>
    <scope>NUCLEOTIDE SEQUENCE [LARGE SCALE GENOMIC DNA]</scope>
    <source>
        <strain evidence="2">ATCC 26659 / Pp 5 / PN500</strain>
    </source>
</reference>
<proteinExistence type="predicted"/>
<name>D3BSR5_HETP5</name>
<dbReference type="AlphaFoldDB" id="D3BSR5"/>
<evidence type="ECO:0000313" key="1">
    <source>
        <dbReference type="EMBL" id="EFA75530.1"/>
    </source>
</evidence>
<keyword evidence="2" id="KW-1185">Reference proteome</keyword>
<dbReference type="InParanoid" id="D3BSR5"/>
<dbReference type="Proteomes" id="UP000001396">
    <property type="component" value="Unassembled WGS sequence"/>
</dbReference>